<feature type="transmembrane region" description="Helical" evidence="5">
    <location>
        <begin position="203"/>
        <end position="222"/>
    </location>
</feature>
<evidence type="ECO:0000256" key="2">
    <source>
        <dbReference type="ARBA" id="ARBA00022692"/>
    </source>
</evidence>
<dbReference type="EMBL" id="BAAAMN010000005">
    <property type="protein sequence ID" value="GAA2026020.1"/>
    <property type="molecule type" value="Genomic_DNA"/>
</dbReference>
<dbReference type="PANTHER" id="PTHR43027">
    <property type="entry name" value="DOXORUBICIN RESISTANCE ABC TRANSPORTER PERMEASE PROTEIN DRRC-RELATED"/>
    <property type="match status" value="1"/>
</dbReference>
<name>A0ABN2U0M3_9MICC</name>
<accession>A0ABN2U0M3</accession>
<dbReference type="Pfam" id="PF01061">
    <property type="entry name" value="ABC2_membrane"/>
    <property type="match status" value="1"/>
</dbReference>
<feature type="transmembrane region" description="Helical" evidence="5">
    <location>
        <begin position="5"/>
        <end position="24"/>
    </location>
</feature>
<evidence type="ECO:0000256" key="3">
    <source>
        <dbReference type="ARBA" id="ARBA00022989"/>
    </source>
</evidence>
<evidence type="ECO:0000259" key="6">
    <source>
        <dbReference type="Pfam" id="PF01061"/>
    </source>
</evidence>
<evidence type="ECO:0000313" key="7">
    <source>
        <dbReference type="EMBL" id="GAA2026020.1"/>
    </source>
</evidence>
<feature type="domain" description="ABC-2 type transporter transmembrane" evidence="6">
    <location>
        <begin position="11"/>
        <end position="190"/>
    </location>
</feature>
<dbReference type="InterPro" id="IPR013525">
    <property type="entry name" value="ABC2_TM"/>
</dbReference>
<evidence type="ECO:0000256" key="4">
    <source>
        <dbReference type="ARBA" id="ARBA00023136"/>
    </source>
</evidence>
<keyword evidence="3 5" id="KW-1133">Transmembrane helix</keyword>
<gene>
    <name evidence="7" type="ORF">GCM10009720_02100</name>
</gene>
<evidence type="ECO:0000313" key="8">
    <source>
        <dbReference type="Proteomes" id="UP001501461"/>
    </source>
</evidence>
<keyword evidence="8" id="KW-1185">Reference proteome</keyword>
<dbReference type="Proteomes" id="UP001501461">
    <property type="component" value="Unassembled WGS sequence"/>
</dbReference>
<dbReference type="PANTHER" id="PTHR43027:SF1">
    <property type="entry name" value="DOXORUBICIN RESISTANCE ABC TRANSPORTER PERMEASE PROTEIN DRRC-RELATED"/>
    <property type="match status" value="1"/>
</dbReference>
<feature type="transmembrane region" description="Helical" evidence="5">
    <location>
        <begin position="142"/>
        <end position="162"/>
    </location>
</feature>
<organism evidence="7 8">
    <name type="scientific">Yaniella flava</name>
    <dbReference type="NCBI Taxonomy" id="287930"/>
    <lineage>
        <taxon>Bacteria</taxon>
        <taxon>Bacillati</taxon>
        <taxon>Actinomycetota</taxon>
        <taxon>Actinomycetes</taxon>
        <taxon>Micrococcales</taxon>
        <taxon>Micrococcaceae</taxon>
        <taxon>Yaniella</taxon>
    </lineage>
</organism>
<protein>
    <submittedName>
        <fullName evidence="7">ABC transporter permease</fullName>
    </submittedName>
</protein>
<dbReference type="InterPro" id="IPR052902">
    <property type="entry name" value="ABC-2_transporter"/>
</dbReference>
<proteinExistence type="predicted"/>
<feature type="transmembrane region" description="Helical" evidence="5">
    <location>
        <begin position="30"/>
        <end position="56"/>
    </location>
</feature>
<sequence length="225" mass="24115">MLPLIVVVQGMLAAGIVVGFGFIIPDITDATALFLSTGAPAMLLLTIGLVLVPQAVARMRTDGTFEFMRSLPVPRLLMLAVELTVWSAIALPGVAIGILVAQLRYDLSLAIDWGVLIAAAVLVTVMATAIGYAIAVTLQPMLAQLISQVLVFFVMLFSPITFPASQLPEWFQILHDYLPIQAGADLLRAGLASQVYEAGARDVIVLFIWCVAGVAITLRALMRRK</sequence>
<keyword evidence="4 5" id="KW-0472">Membrane</keyword>
<reference evidence="7 8" key="1">
    <citation type="journal article" date="2019" name="Int. J. Syst. Evol. Microbiol.">
        <title>The Global Catalogue of Microorganisms (GCM) 10K type strain sequencing project: providing services to taxonomists for standard genome sequencing and annotation.</title>
        <authorList>
            <consortium name="The Broad Institute Genomics Platform"/>
            <consortium name="The Broad Institute Genome Sequencing Center for Infectious Disease"/>
            <person name="Wu L."/>
            <person name="Ma J."/>
        </authorList>
    </citation>
    <scope>NUCLEOTIDE SEQUENCE [LARGE SCALE GENOMIC DNA]</scope>
    <source>
        <strain evidence="7 8">JCM 13595</strain>
    </source>
</reference>
<feature type="transmembrane region" description="Helical" evidence="5">
    <location>
        <begin position="76"/>
        <end position="101"/>
    </location>
</feature>
<evidence type="ECO:0000256" key="1">
    <source>
        <dbReference type="ARBA" id="ARBA00004141"/>
    </source>
</evidence>
<keyword evidence="2 5" id="KW-0812">Transmembrane</keyword>
<evidence type="ECO:0000256" key="5">
    <source>
        <dbReference type="SAM" id="Phobius"/>
    </source>
</evidence>
<comment type="subcellular location">
    <subcellularLocation>
        <location evidence="1">Membrane</location>
        <topology evidence="1">Multi-pass membrane protein</topology>
    </subcellularLocation>
</comment>
<comment type="caution">
    <text evidence="7">The sequence shown here is derived from an EMBL/GenBank/DDBJ whole genome shotgun (WGS) entry which is preliminary data.</text>
</comment>
<feature type="transmembrane region" description="Helical" evidence="5">
    <location>
        <begin position="113"/>
        <end position="135"/>
    </location>
</feature>